<dbReference type="PROSITE" id="PS50199">
    <property type="entry name" value="ZF_RANBP2_2"/>
    <property type="match status" value="1"/>
</dbReference>
<dbReference type="Pfam" id="PF09413">
    <property type="entry name" value="DUF2007"/>
    <property type="match status" value="1"/>
</dbReference>
<gene>
    <name evidence="5" type="ORF">ACFOND_05925</name>
</gene>
<dbReference type="InterPro" id="IPR001876">
    <property type="entry name" value="Znf_RanBP2"/>
</dbReference>
<organism evidence="5 6">
    <name type="scientific">Reinekea marina</name>
    <dbReference type="NCBI Taxonomy" id="1310421"/>
    <lineage>
        <taxon>Bacteria</taxon>
        <taxon>Pseudomonadati</taxon>
        <taxon>Pseudomonadota</taxon>
        <taxon>Gammaproteobacteria</taxon>
        <taxon>Oceanospirillales</taxon>
        <taxon>Saccharospirillaceae</taxon>
        <taxon>Reinekea</taxon>
    </lineage>
</organism>
<dbReference type="RefSeq" id="WP_290282832.1">
    <property type="nucleotide sequence ID" value="NZ_JAUFQI010000001.1"/>
</dbReference>
<keyword evidence="6" id="KW-1185">Reference proteome</keyword>
<keyword evidence="3" id="KW-0862">Zinc</keyword>
<protein>
    <submittedName>
        <fullName evidence="5">Signal transducing protein</fullName>
    </submittedName>
</protein>
<evidence type="ECO:0000313" key="5">
    <source>
        <dbReference type="EMBL" id="MFC3701177.1"/>
    </source>
</evidence>
<evidence type="ECO:0000256" key="1">
    <source>
        <dbReference type="ARBA" id="ARBA00022723"/>
    </source>
</evidence>
<accession>A0ABV7WQ61</accession>
<dbReference type="EMBL" id="JBHRYN010000008">
    <property type="protein sequence ID" value="MFC3701177.1"/>
    <property type="molecule type" value="Genomic_DNA"/>
</dbReference>
<keyword evidence="1" id="KW-0479">Metal-binding</keyword>
<evidence type="ECO:0000256" key="2">
    <source>
        <dbReference type="ARBA" id="ARBA00022771"/>
    </source>
</evidence>
<reference evidence="6" key="1">
    <citation type="journal article" date="2019" name="Int. J. Syst. Evol. Microbiol.">
        <title>The Global Catalogue of Microorganisms (GCM) 10K type strain sequencing project: providing services to taxonomists for standard genome sequencing and annotation.</title>
        <authorList>
            <consortium name="The Broad Institute Genomics Platform"/>
            <consortium name="The Broad Institute Genome Sequencing Center for Infectious Disease"/>
            <person name="Wu L."/>
            <person name="Ma J."/>
        </authorList>
    </citation>
    <scope>NUCLEOTIDE SEQUENCE [LARGE SCALE GENOMIC DNA]</scope>
    <source>
        <strain evidence="6">CECT 8288</strain>
    </source>
</reference>
<evidence type="ECO:0000256" key="3">
    <source>
        <dbReference type="ARBA" id="ARBA00022833"/>
    </source>
</evidence>
<dbReference type="Proteomes" id="UP001595710">
    <property type="component" value="Unassembled WGS sequence"/>
</dbReference>
<dbReference type="SUPFAM" id="SSF90209">
    <property type="entry name" value="Ran binding protein zinc finger-like"/>
    <property type="match status" value="1"/>
</dbReference>
<name>A0ABV7WQ61_9GAMM</name>
<proteinExistence type="predicted"/>
<dbReference type="InterPro" id="IPR018551">
    <property type="entry name" value="DUF2007"/>
</dbReference>
<dbReference type="Gene3D" id="2.30.30.380">
    <property type="entry name" value="Zn-finger domain of Sec23/24"/>
    <property type="match status" value="1"/>
</dbReference>
<dbReference type="PROSITE" id="PS01358">
    <property type="entry name" value="ZF_RANBP2_1"/>
    <property type="match status" value="1"/>
</dbReference>
<sequence length="102" mass="11578">MTKIYTHPNLYQVVNIQNLLDLKLIRTSVRNEFASGGSGELAPQDVWPELWLEDERDLGLAQNILAEIAANEQDDWYCGQCGESNAGSFDFCWDCEAPRKKI</sequence>
<feature type="domain" description="RanBP2-type" evidence="4">
    <location>
        <begin position="72"/>
        <end position="101"/>
    </location>
</feature>
<evidence type="ECO:0000313" key="6">
    <source>
        <dbReference type="Proteomes" id="UP001595710"/>
    </source>
</evidence>
<dbReference type="InterPro" id="IPR036443">
    <property type="entry name" value="Znf_RanBP2_sf"/>
</dbReference>
<evidence type="ECO:0000259" key="4">
    <source>
        <dbReference type="PROSITE" id="PS50199"/>
    </source>
</evidence>
<comment type="caution">
    <text evidence="5">The sequence shown here is derived from an EMBL/GenBank/DDBJ whole genome shotgun (WGS) entry which is preliminary data.</text>
</comment>
<keyword evidence="2" id="KW-0863">Zinc-finger</keyword>